<organism evidence="3 4">
    <name type="scientific">Candidatus Pantoea multigeneris</name>
    <dbReference type="NCBI Taxonomy" id="2608357"/>
    <lineage>
        <taxon>Bacteria</taxon>
        <taxon>Pseudomonadati</taxon>
        <taxon>Pseudomonadota</taxon>
        <taxon>Gammaproteobacteria</taxon>
        <taxon>Enterobacterales</taxon>
        <taxon>Erwiniaceae</taxon>
        <taxon>Pantoea</taxon>
    </lineage>
</organism>
<keyword evidence="4" id="KW-1185">Reference proteome</keyword>
<dbReference type="Pfam" id="PF21523">
    <property type="entry name" value="ParM_N"/>
    <property type="match status" value="1"/>
</dbReference>
<feature type="domain" description="Plasmid segregation protein ParM C-terminal" evidence="2">
    <location>
        <begin position="165"/>
        <end position="319"/>
    </location>
</feature>
<dbReference type="Proteomes" id="UP001515683">
    <property type="component" value="Unassembled WGS sequence"/>
</dbReference>
<evidence type="ECO:0000313" key="3">
    <source>
        <dbReference type="EMBL" id="NIF24026.1"/>
    </source>
</evidence>
<protein>
    <submittedName>
        <fullName evidence="3">StbA family protein</fullName>
    </submittedName>
</protein>
<dbReference type="CDD" id="cd24022">
    <property type="entry name" value="ASKHA_NBD_ParM_R1-like"/>
    <property type="match status" value="1"/>
</dbReference>
<feature type="domain" description="Plasmid segregation protein ParM/StbA N-terminal" evidence="1">
    <location>
        <begin position="2"/>
        <end position="159"/>
    </location>
</feature>
<proteinExistence type="predicted"/>
<evidence type="ECO:0000259" key="2">
    <source>
        <dbReference type="Pfam" id="PF21523"/>
    </source>
</evidence>
<dbReference type="RefSeq" id="WP_167017761.1">
    <property type="nucleotide sequence ID" value="NZ_VWXF01000011.1"/>
</dbReference>
<dbReference type="InterPro" id="IPR048345">
    <property type="entry name" value="ParM_C"/>
</dbReference>
<dbReference type="Pfam" id="PF06406">
    <property type="entry name" value="StbA_N"/>
    <property type="match status" value="1"/>
</dbReference>
<dbReference type="SUPFAM" id="SSF53067">
    <property type="entry name" value="Actin-like ATPase domain"/>
    <property type="match status" value="2"/>
</dbReference>
<dbReference type="EMBL" id="VWXF01000011">
    <property type="protein sequence ID" value="NIF24026.1"/>
    <property type="molecule type" value="Genomic_DNA"/>
</dbReference>
<dbReference type="InterPro" id="IPR056367">
    <property type="entry name" value="ASKHA_NBD_ParM_R1-like"/>
</dbReference>
<dbReference type="InterPro" id="IPR043129">
    <property type="entry name" value="ATPase_NBD"/>
</dbReference>
<name>A0ABX0RI96_9GAMM</name>
<dbReference type="Gene3D" id="3.30.420.40">
    <property type="match status" value="2"/>
</dbReference>
<dbReference type="InterPro" id="IPR009440">
    <property type="entry name" value="ParM/StbA_N"/>
</dbReference>
<accession>A0ABX0RI96</accession>
<reference evidence="3 4" key="1">
    <citation type="journal article" date="2019" name="bioRxiv">
        <title>Bacteria contribute to plant secondary compound degradation in a generalist herbivore system.</title>
        <authorList>
            <person name="Francoeur C.B."/>
            <person name="Khadempour L."/>
            <person name="Moreira-Soto R.D."/>
            <person name="Gotting K."/>
            <person name="Book A.J."/>
            <person name="Pinto-Tomas A.A."/>
            <person name="Keefover-Ring K."/>
            <person name="Currie C.R."/>
        </authorList>
    </citation>
    <scope>NUCLEOTIDE SEQUENCE [LARGE SCALE GENOMIC DNA]</scope>
    <source>
        <strain evidence="3">Acro-835</strain>
    </source>
</reference>
<comment type="caution">
    <text evidence="3">The sequence shown here is derived from an EMBL/GenBank/DDBJ whole genome shotgun (WGS) entry which is preliminary data.</text>
</comment>
<sequence length="326" mass="35860">MLHVICDDGSTNVKLAWFEGDEFRSAISANSFRNGWKIEGMGSERVYNYALDGVRFAFDKVSSTAITTTNVDYQYSDLNLLAVHHALHTSGLEPQPVRLTVTLPLSEYYDADLQRDDVKIARKIKNLLRRLEINKGQAFTVSEVDVMPESLPAAFTALSELNVGSLEKTLVVDVGGTTLDAGIIVGQFEDVSAIHGNPKLGVSLITSRVQSALASAGSEVSAYVASLVIRRRNDAEFIKSVVNDPARVDYVLKTVESEIHNLGSMVVNDLADFRHVNNVLLVGGGGTLVEKAFRETWTHLQPEKIIVLENPQEALARELARYRSKD</sequence>
<evidence type="ECO:0000259" key="1">
    <source>
        <dbReference type="Pfam" id="PF06406"/>
    </source>
</evidence>
<gene>
    <name evidence="3" type="ORF">F3J40_20880</name>
</gene>
<evidence type="ECO:0000313" key="4">
    <source>
        <dbReference type="Proteomes" id="UP001515683"/>
    </source>
</evidence>